<gene>
    <name evidence="2" type="ORF">BDW02DRAFT_246625</name>
</gene>
<accession>A0A6A5JWT7</accession>
<proteinExistence type="predicted"/>
<dbReference type="EMBL" id="ML975566">
    <property type="protein sequence ID" value="KAF1828331.1"/>
    <property type="molecule type" value="Genomic_DNA"/>
</dbReference>
<evidence type="ECO:0000313" key="3">
    <source>
        <dbReference type="Proteomes" id="UP000800040"/>
    </source>
</evidence>
<feature type="compositionally biased region" description="Basic and acidic residues" evidence="1">
    <location>
        <begin position="9"/>
        <end position="28"/>
    </location>
</feature>
<sequence>MEPPSRSQHPPEQREGGRFHEAQIHQEGSRFGPTHVTGGSVKQGNFVNHTYSERTLPAAKFDLTLALRRLLRNDPHGLCRPLCACCARAC</sequence>
<organism evidence="2 3">
    <name type="scientific">Decorospora gaudefroyi</name>
    <dbReference type="NCBI Taxonomy" id="184978"/>
    <lineage>
        <taxon>Eukaryota</taxon>
        <taxon>Fungi</taxon>
        <taxon>Dikarya</taxon>
        <taxon>Ascomycota</taxon>
        <taxon>Pezizomycotina</taxon>
        <taxon>Dothideomycetes</taxon>
        <taxon>Pleosporomycetidae</taxon>
        <taxon>Pleosporales</taxon>
        <taxon>Pleosporineae</taxon>
        <taxon>Pleosporaceae</taxon>
        <taxon>Decorospora</taxon>
    </lineage>
</organism>
<protein>
    <submittedName>
        <fullName evidence="2">Uncharacterized protein</fullName>
    </submittedName>
</protein>
<name>A0A6A5JWT7_9PLEO</name>
<dbReference type="AlphaFoldDB" id="A0A6A5JWT7"/>
<evidence type="ECO:0000313" key="2">
    <source>
        <dbReference type="EMBL" id="KAF1828331.1"/>
    </source>
</evidence>
<reference evidence="2" key="1">
    <citation type="submission" date="2020-01" db="EMBL/GenBank/DDBJ databases">
        <authorList>
            <consortium name="DOE Joint Genome Institute"/>
            <person name="Haridas S."/>
            <person name="Albert R."/>
            <person name="Binder M."/>
            <person name="Bloem J."/>
            <person name="Labutti K."/>
            <person name="Salamov A."/>
            <person name="Andreopoulos B."/>
            <person name="Baker S.E."/>
            <person name="Barry K."/>
            <person name="Bills G."/>
            <person name="Bluhm B.H."/>
            <person name="Cannon C."/>
            <person name="Castanera R."/>
            <person name="Culley D.E."/>
            <person name="Daum C."/>
            <person name="Ezra D."/>
            <person name="Gonzalez J.B."/>
            <person name="Henrissat B."/>
            <person name="Kuo A."/>
            <person name="Liang C."/>
            <person name="Lipzen A."/>
            <person name="Lutzoni F."/>
            <person name="Magnuson J."/>
            <person name="Mondo S."/>
            <person name="Nolan M."/>
            <person name="Ohm R."/>
            <person name="Pangilinan J."/>
            <person name="Park H.-J."/>
            <person name="Ramirez L."/>
            <person name="Alfaro M."/>
            <person name="Sun H."/>
            <person name="Tritt A."/>
            <person name="Yoshinaga Y."/>
            <person name="Zwiers L.-H."/>
            <person name="Turgeon B.G."/>
            <person name="Goodwin S.B."/>
            <person name="Spatafora J.W."/>
            <person name="Crous P.W."/>
            <person name="Grigoriev I.V."/>
        </authorList>
    </citation>
    <scope>NUCLEOTIDE SEQUENCE</scope>
    <source>
        <strain evidence="2">P77</strain>
    </source>
</reference>
<keyword evidence="3" id="KW-1185">Reference proteome</keyword>
<feature type="region of interest" description="Disordered" evidence="1">
    <location>
        <begin position="1"/>
        <end position="44"/>
    </location>
</feature>
<dbReference type="Proteomes" id="UP000800040">
    <property type="component" value="Unassembled WGS sequence"/>
</dbReference>
<evidence type="ECO:0000256" key="1">
    <source>
        <dbReference type="SAM" id="MobiDB-lite"/>
    </source>
</evidence>